<dbReference type="AlphaFoldDB" id="A0A437PXK7"/>
<evidence type="ECO:0000313" key="3">
    <source>
        <dbReference type="Proteomes" id="UP000282832"/>
    </source>
</evidence>
<protein>
    <submittedName>
        <fullName evidence="2">Phytanoyl-CoA dioxygenase family protein</fullName>
    </submittedName>
</protein>
<proteinExistence type="predicted"/>
<dbReference type="GO" id="GO:0016706">
    <property type="term" value="F:2-oxoglutarate-dependent dioxygenase activity"/>
    <property type="evidence" value="ECO:0007669"/>
    <property type="project" value="UniProtKB-ARBA"/>
</dbReference>
<dbReference type="Pfam" id="PF05721">
    <property type="entry name" value="PhyH"/>
    <property type="match status" value="1"/>
</dbReference>
<dbReference type="Gene3D" id="2.60.120.620">
    <property type="entry name" value="q2cbj1_9rhob like domain"/>
    <property type="match status" value="1"/>
</dbReference>
<organism evidence="2 3">
    <name type="scientific">Sandaracinomonas limnophila</name>
    <dbReference type="NCBI Taxonomy" id="1862386"/>
    <lineage>
        <taxon>Bacteria</taxon>
        <taxon>Pseudomonadati</taxon>
        <taxon>Bacteroidota</taxon>
        <taxon>Cytophagia</taxon>
        <taxon>Cytophagales</taxon>
        <taxon>Flectobacillaceae</taxon>
        <taxon>Sandaracinomonas</taxon>
    </lineage>
</organism>
<dbReference type="SUPFAM" id="SSF51197">
    <property type="entry name" value="Clavaminate synthase-like"/>
    <property type="match status" value="1"/>
</dbReference>
<evidence type="ECO:0000313" key="2">
    <source>
        <dbReference type="EMBL" id="RVU26991.1"/>
    </source>
</evidence>
<reference evidence="2 3" key="1">
    <citation type="submission" date="2019-01" db="EMBL/GenBank/DDBJ databases">
        <authorList>
            <person name="Chen W.-M."/>
        </authorList>
    </citation>
    <scope>NUCLEOTIDE SEQUENCE [LARGE SCALE GENOMIC DNA]</scope>
    <source>
        <strain evidence="2 3">FSY-15</strain>
    </source>
</reference>
<dbReference type="Proteomes" id="UP000282832">
    <property type="component" value="Unassembled WGS sequence"/>
</dbReference>
<keyword evidence="2" id="KW-0560">Oxidoreductase</keyword>
<gene>
    <name evidence="2" type="ORF">EOJ36_03055</name>
</gene>
<dbReference type="PANTHER" id="PTHR20883">
    <property type="entry name" value="PHYTANOYL-COA DIOXYGENASE DOMAIN CONTAINING 1"/>
    <property type="match status" value="1"/>
</dbReference>
<name>A0A437PXK7_9BACT</name>
<dbReference type="PANTHER" id="PTHR20883:SF48">
    <property type="entry name" value="ECTOINE DIOXYGENASE"/>
    <property type="match status" value="1"/>
</dbReference>
<dbReference type="EMBL" id="SACY01000001">
    <property type="protein sequence ID" value="RVU26991.1"/>
    <property type="molecule type" value="Genomic_DNA"/>
</dbReference>
<accession>A0A437PXK7</accession>
<dbReference type="InterPro" id="IPR008775">
    <property type="entry name" value="Phytyl_CoA_dOase-like"/>
</dbReference>
<keyword evidence="3" id="KW-1185">Reference proteome</keyword>
<evidence type="ECO:0000256" key="1">
    <source>
        <dbReference type="ARBA" id="ARBA00001954"/>
    </source>
</evidence>
<dbReference type="OrthoDB" id="9814777at2"/>
<comment type="caution">
    <text evidence="2">The sequence shown here is derived from an EMBL/GenBank/DDBJ whole genome shotgun (WGS) entry which is preliminary data.</text>
</comment>
<dbReference type="RefSeq" id="WP_127802542.1">
    <property type="nucleotide sequence ID" value="NZ_SACY01000001.1"/>
</dbReference>
<keyword evidence="2" id="KW-0223">Dioxygenase</keyword>
<dbReference type="GO" id="GO:0005506">
    <property type="term" value="F:iron ion binding"/>
    <property type="evidence" value="ECO:0007669"/>
    <property type="project" value="UniProtKB-ARBA"/>
</dbReference>
<sequence>MEMNLPWVESPFFERILQTKDFSEDELKLVRDFNQNGFAVIKNAYSDEEINAVKKEMDEKAFNPQFNYENMRDERRSQDLWMYSEPVRQMSCKPSILSVLEKLYDREVVPFQTLNFKFGSQQRAHSDTIHFSSLPPRFMCGVWVALEDITEENGPLFYYPGSHKTPEFNFNDFRSDMLDSSYDNYTQYEDFIEDYLSVTDFKKNVFMAKKGDALIWSSNIIHGGSPVLKEGTSRYSQVTHYFFKDCLYYTPMNSNTLTGEWAMRTSLKNMRNGNIESTTYNGIQPNLVRSYKKLYLINNHIFYPNFLRKISDVLFVVKNFGMKELIRLVKIKLFK</sequence>
<comment type="cofactor">
    <cofactor evidence="1">
        <name>Fe(2+)</name>
        <dbReference type="ChEBI" id="CHEBI:29033"/>
    </cofactor>
</comment>